<proteinExistence type="predicted"/>
<protein>
    <recommendedName>
        <fullName evidence="3">Transcriptional regulator, AbiEi antitoxin, Type IV TA system</fullName>
    </recommendedName>
</protein>
<evidence type="ECO:0000313" key="2">
    <source>
        <dbReference type="Proteomes" id="UP001224845"/>
    </source>
</evidence>
<sequence length="360" mass="39850">MLKAIESMKEVACQAADALRTLLEQVSAIQLLDIEHGTRDPHVGIDIVAHIDVSGARRVLVCEVKSSGQPRHVRMALLQLRHYIAHQAPDATPVFIAPYLTPEAQALCREQEVGFLDFEGNARLVFDGIFIERQVASKPVAERRELKSLFKPKSAQVLRAMLRDPNRAWRVTELAQVADVSLGHVSNVRTGLLDREWAQISDEGMHLSEPDALLDEWRDAYEPPAGPRMNFYTTLHGGPLEAAARRVLHADREAGRAILASFSAAQWLAPYGRTGMQYFYADDAGLEHLLAGLKLSSTSKGENVTVTVLKDLGVFRDTVEPAPGVICTSPVQTYLDLAAAGERGREAAEHLRKEWLTWPK</sequence>
<dbReference type="InterPro" id="IPR019238">
    <property type="entry name" value="AbiEi_2"/>
</dbReference>
<dbReference type="RefSeq" id="WP_018906955.1">
    <property type="nucleotide sequence ID" value="NZ_CP157637.1"/>
</dbReference>
<accession>A0AAW8ENA5</accession>
<name>A0AAW8ENA5_VARPD</name>
<evidence type="ECO:0008006" key="3">
    <source>
        <dbReference type="Google" id="ProtNLM"/>
    </source>
</evidence>
<dbReference type="EMBL" id="JAUSRV010000014">
    <property type="protein sequence ID" value="MDP9973900.1"/>
    <property type="molecule type" value="Genomic_DNA"/>
</dbReference>
<comment type="caution">
    <text evidence="1">The sequence shown here is derived from an EMBL/GenBank/DDBJ whole genome shotgun (WGS) entry which is preliminary data.</text>
</comment>
<dbReference type="Proteomes" id="UP001224845">
    <property type="component" value="Unassembled WGS sequence"/>
</dbReference>
<reference evidence="1" key="1">
    <citation type="submission" date="2023-07" db="EMBL/GenBank/DDBJ databases">
        <title>Sorghum-associated microbial communities from plants grown in Nebraska, USA.</title>
        <authorList>
            <person name="Schachtman D."/>
        </authorList>
    </citation>
    <scope>NUCLEOTIDE SEQUENCE</scope>
    <source>
        <strain evidence="1">DS3315</strain>
    </source>
</reference>
<organism evidence="1 2">
    <name type="scientific">Variovorax paradoxus</name>
    <dbReference type="NCBI Taxonomy" id="34073"/>
    <lineage>
        <taxon>Bacteria</taxon>
        <taxon>Pseudomonadati</taxon>
        <taxon>Pseudomonadota</taxon>
        <taxon>Betaproteobacteria</taxon>
        <taxon>Burkholderiales</taxon>
        <taxon>Comamonadaceae</taxon>
        <taxon>Variovorax</taxon>
    </lineage>
</organism>
<dbReference type="AlphaFoldDB" id="A0AAW8ENA5"/>
<dbReference type="Pfam" id="PF09952">
    <property type="entry name" value="AbiEi_2"/>
    <property type="match status" value="1"/>
</dbReference>
<gene>
    <name evidence="1" type="ORF">J2W39_005163</name>
</gene>
<evidence type="ECO:0000313" key="1">
    <source>
        <dbReference type="EMBL" id="MDP9973900.1"/>
    </source>
</evidence>